<dbReference type="AlphaFoldDB" id="Q1MRL6"/>
<dbReference type="OrthoDB" id="5454722at2"/>
<dbReference type="GO" id="GO:0016853">
    <property type="term" value="F:isomerase activity"/>
    <property type="evidence" value="ECO:0007669"/>
    <property type="project" value="UniProtKB-KW"/>
</dbReference>
<reference evidence="3 4" key="1">
    <citation type="submission" date="2005-11" db="EMBL/GenBank/DDBJ databases">
        <title>The complete genome sequence of Lawsonia intracellularis: the causative agent of proliferative enteropathy.</title>
        <authorList>
            <person name="Kaur K."/>
            <person name="Zhang Q."/>
            <person name="Beckler D."/>
            <person name="Munir S."/>
            <person name="Li L."/>
            <person name="Kinsley K."/>
            <person name="Herron L."/>
            <person name="Peterson A."/>
            <person name="May B."/>
            <person name="Singh S."/>
            <person name="Gebhart C."/>
            <person name="Kapur V."/>
        </authorList>
    </citation>
    <scope>NUCLEOTIDE SEQUENCE [LARGE SCALE GENOMIC DNA]</scope>
    <source>
        <strain evidence="3 4">PHE/MN1-00</strain>
    </source>
</reference>
<keyword evidence="2" id="KW-0472">Membrane</keyword>
<dbReference type="InterPro" id="IPR027304">
    <property type="entry name" value="Trigger_fact/SurA_dom_sf"/>
</dbReference>
<dbReference type="STRING" id="363253.LI0304"/>
<protein>
    <submittedName>
        <fullName evidence="3">Parvulin-like peptidyl-prolyl isomerase</fullName>
    </submittedName>
</protein>
<organism evidence="3 4">
    <name type="scientific">Lawsonia intracellularis (strain PHE/MN1-00)</name>
    <dbReference type="NCBI Taxonomy" id="363253"/>
    <lineage>
        <taxon>Bacteria</taxon>
        <taxon>Pseudomonadati</taxon>
        <taxon>Thermodesulfobacteriota</taxon>
        <taxon>Desulfovibrionia</taxon>
        <taxon>Desulfovibrionales</taxon>
        <taxon>Desulfovibrionaceae</taxon>
        <taxon>Lawsonia</taxon>
    </lineage>
</organism>
<evidence type="ECO:0000256" key="2">
    <source>
        <dbReference type="SAM" id="Phobius"/>
    </source>
</evidence>
<accession>Q1MRL6</accession>
<feature type="transmembrane region" description="Helical" evidence="2">
    <location>
        <begin position="6"/>
        <end position="25"/>
    </location>
</feature>
<evidence type="ECO:0000313" key="3">
    <source>
        <dbReference type="EMBL" id="CAJ54360.1"/>
    </source>
</evidence>
<dbReference type="RefSeq" id="WP_011526389.1">
    <property type="nucleotide sequence ID" value="NC_008011.1"/>
</dbReference>
<dbReference type="PANTHER" id="PTHR47637">
    <property type="entry name" value="CHAPERONE SURA"/>
    <property type="match status" value="1"/>
</dbReference>
<dbReference type="KEGG" id="lip:LI0304"/>
<dbReference type="eggNOG" id="COG0760">
    <property type="taxonomic scope" value="Bacteria"/>
</dbReference>
<dbReference type="Proteomes" id="UP000002430">
    <property type="component" value="Chromosome"/>
</dbReference>
<dbReference type="InterPro" id="IPR050280">
    <property type="entry name" value="OMP_Chaperone_SurA"/>
</dbReference>
<sequence length="305" mass="36589">MFNWLYIFIIFTLYYCVFPFSLYAVENFPSGVMAIVNGEPITLQQVEALHDVSGNILPLREKPEVHFLQEQYGDSLYTLIIYTLMSQELGKLGLKVTEQDVLLAENEIKQDYVGEDFEKSLQEEYLDIETWRQLMKQRLTFQRFQHHILRPKFTLSSDEIEEYYFKHYSEFFIPEKVEIIWYQEVENSQQRKAKHKDCDRNDIEQGDIIRVALDRLPAKMRQDLMKIKPGEYTPRHKEGEIYQYAFLRKRYPAHQADIIEAYSRIELILLEQKMEQAYEDWLEQVIPQAKIKVCPQFQPNIIYKE</sequence>
<keyword evidence="2" id="KW-1133">Transmembrane helix</keyword>
<dbReference type="Gene3D" id="1.10.4030.10">
    <property type="entry name" value="Porin chaperone SurA, peptide-binding domain"/>
    <property type="match status" value="1"/>
</dbReference>
<keyword evidence="3" id="KW-0413">Isomerase</keyword>
<name>Q1MRL6_LAWIP</name>
<proteinExistence type="predicted"/>
<gene>
    <name evidence="3" type="ordered locus">LI0304</name>
</gene>
<keyword evidence="4" id="KW-1185">Reference proteome</keyword>
<dbReference type="EMBL" id="AM180252">
    <property type="protein sequence ID" value="CAJ54360.1"/>
    <property type="molecule type" value="Genomic_DNA"/>
</dbReference>
<dbReference type="HOGENOM" id="CLU_054924_0_0_7"/>
<evidence type="ECO:0000313" key="4">
    <source>
        <dbReference type="Proteomes" id="UP000002430"/>
    </source>
</evidence>
<keyword evidence="1" id="KW-0732">Signal</keyword>
<keyword evidence="2" id="KW-0812">Transmembrane</keyword>
<dbReference type="PANTHER" id="PTHR47637:SF1">
    <property type="entry name" value="CHAPERONE SURA"/>
    <property type="match status" value="1"/>
</dbReference>
<evidence type="ECO:0000256" key="1">
    <source>
        <dbReference type="ARBA" id="ARBA00022729"/>
    </source>
</evidence>
<dbReference type="SUPFAM" id="SSF109998">
    <property type="entry name" value="Triger factor/SurA peptide-binding domain-like"/>
    <property type="match status" value="1"/>
</dbReference>